<evidence type="ECO:0000256" key="1">
    <source>
        <dbReference type="SAM" id="MobiDB-lite"/>
    </source>
</evidence>
<accession>A0A1I3SCE6</accession>
<keyword evidence="2" id="KW-0472">Membrane</keyword>
<organism evidence="3 4">
    <name type="scientific">Brevibacillus centrosporus</name>
    <dbReference type="NCBI Taxonomy" id="54910"/>
    <lineage>
        <taxon>Bacteria</taxon>
        <taxon>Bacillati</taxon>
        <taxon>Bacillota</taxon>
        <taxon>Bacilli</taxon>
        <taxon>Bacillales</taxon>
        <taxon>Paenibacillaceae</taxon>
        <taxon>Brevibacillus</taxon>
    </lineage>
</organism>
<keyword evidence="2" id="KW-0812">Transmembrane</keyword>
<keyword evidence="2" id="KW-1133">Transmembrane helix</keyword>
<protein>
    <submittedName>
        <fullName evidence="3">Uncharacterized protein</fullName>
    </submittedName>
</protein>
<evidence type="ECO:0000313" key="4">
    <source>
        <dbReference type="Proteomes" id="UP000198915"/>
    </source>
</evidence>
<dbReference type="RefSeq" id="WP_092267568.1">
    <property type="nucleotide sequence ID" value="NZ_BJOE01000037.1"/>
</dbReference>
<evidence type="ECO:0000313" key="3">
    <source>
        <dbReference type="EMBL" id="SFJ55207.1"/>
    </source>
</evidence>
<dbReference type="EMBL" id="FORT01000004">
    <property type="protein sequence ID" value="SFJ55207.1"/>
    <property type="molecule type" value="Genomic_DNA"/>
</dbReference>
<dbReference type="STRING" id="1884381.SAMN05518846_10483"/>
<feature type="transmembrane region" description="Helical" evidence="2">
    <location>
        <begin position="99"/>
        <end position="116"/>
    </location>
</feature>
<dbReference type="AlphaFoldDB" id="A0A1I3SCE6"/>
<feature type="compositionally biased region" description="Low complexity" evidence="1">
    <location>
        <begin position="154"/>
        <end position="167"/>
    </location>
</feature>
<evidence type="ECO:0000256" key="2">
    <source>
        <dbReference type="SAM" id="Phobius"/>
    </source>
</evidence>
<feature type="region of interest" description="Disordered" evidence="1">
    <location>
        <begin position="154"/>
        <end position="228"/>
    </location>
</feature>
<gene>
    <name evidence="3" type="ORF">SAMN05518846_10483</name>
</gene>
<keyword evidence="4" id="KW-1185">Reference proteome</keyword>
<proteinExistence type="predicted"/>
<sequence length="456" mass="47815">MNCQAFRKAWLEEDTDSDVISHIETCDDCMAWIEKLLDTDEEVQFLKEVPLPSVNLEERIMQAIYQDAGQGTPPHAATESLQAPIPITSKRRTKGFPSLAWVSAAAVLLIVGIAGYQQLQSSNQEMAASMPQSSAAGTANTEIAINSQTNLAPAAADAQQPATAKMAVNSEVAKEQPPAAATPASDVVQPKAADAPLAAGKQSVAMVAPQAKTAAPESRSKTPDSQPLARNAAVGKTAAKAPANNETVALADNAAKENNAPVAKQEAAALADSNQTFSTITALDNTEADQAESAKALVGPPAPAVQKAAITLSTFSDLETAVQASDLPVPVLASASGFAVNDVSVQYESETSQKVTRLTADYKRNNSWIKIDVVRNTHGKRSLSIPGTFSATQLFTVGGEQAIGVSFDQQGTKAAAVQHAVHFNAQADNQSLYVVISANGVSLNELIETTKELTWE</sequence>
<dbReference type="Proteomes" id="UP000198915">
    <property type="component" value="Unassembled WGS sequence"/>
</dbReference>
<name>A0A1I3SCE6_9BACL</name>
<reference evidence="4" key="1">
    <citation type="submission" date="2016-10" db="EMBL/GenBank/DDBJ databases">
        <authorList>
            <person name="Varghese N."/>
            <person name="Submissions S."/>
        </authorList>
    </citation>
    <scope>NUCLEOTIDE SEQUENCE [LARGE SCALE GENOMIC DNA]</scope>
    <source>
        <strain evidence="4">OK042</strain>
    </source>
</reference>